<dbReference type="InterPro" id="IPR050863">
    <property type="entry name" value="CenT-Element_Derived"/>
</dbReference>
<comment type="caution">
    <text evidence="5">The sequence shown here is derived from an EMBL/GenBank/DDBJ whole genome shotgun (WGS) entry which is preliminary data.</text>
</comment>
<proteinExistence type="predicted"/>
<dbReference type="EMBL" id="MLAK01000632">
    <property type="protein sequence ID" value="OHT09709.1"/>
    <property type="molecule type" value="Genomic_DNA"/>
</dbReference>
<dbReference type="EMBL" id="MLAK01000771">
    <property type="protein sequence ID" value="OHT05059.1"/>
    <property type="molecule type" value="Genomic_DNA"/>
</dbReference>
<dbReference type="VEuPathDB" id="TrichDB:TRFO_21337"/>
<evidence type="ECO:0000313" key="4">
    <source>
        <dbReference type="EMBL" id="OHT03802.1"/>
    </source>
</evidence>
<dbReference type="GO" id="GO:0003677">
    <property type="term" value="F:DNA binding"/>
    <property type="evidence" value="ECO:0007669"/>
    <property type="project" value="TreeGrafter"/>
</dbReference>
<dbReference type="VEuPathDB" id="TrichDB:TRFO_06047"/>
<evidence type="ECO:0000313" key="5">
    <source>
        <dbReference type="EMBL" id="OHT05059.1"/>
    </source>
</evidence>
<dbReference type="RefSeq" id="XP_068356938.1">
    <property type="nucleotide sequence ID" value="XM_068490124.1"/>
</dbReference>
<dbReference type="EMBL" id="MLAK01000815">
    <property type="protein sequence ID" value="OHT03802.1"/>
    <property type="molecule type" value="Genomic_DNA"/>
</dbReference>
<feature type="domain" description="DDE-1" evidence="1">
    <location>
        <begin position="283"/>
        <end position="424"/>
    </location>
</feature>
<dbReference type="VEuPathDB" id="TrichDB:TRFO_19538"/>
<evidence type="ECO:0000313" key="2">
    <source>
        <dbReference type="EMBL" id="OHS95356.1"/>
    </source>
</evidence>
<accession>A0A1J4K1E5</accession>
<evidence type="ECO:0000313" key="8">
    <source>
        <dbReference type="Proteomes" id="UP000179807"/>
    </source>
</evidence>
<dbReference type="PANTHER" id="PTHR19303:SF74">
    <property type="entry name" value="POGO TRANSPOSABLE ELEMENT WITH KRAB DOMAIN"/>
    <property type="match status" value="1"/>
</dbReference>
<name>A0A1J4K1E5_9EUKA</name>
<dbReference type="InterPro" id="IPR004875">
    <property type="entry name" value="DDE_SF_endonuclease_dom"/>
</dbReference>
<dbReference type="OrthoDB" id="10035668at2759"/>
<dbReference type="VEuPathDB" id="TrichDB:TRFO_01485"/>
<dbReference type="Proteomes" id="UP000179807">
    <property type="component" value="Unassembled WGS sequence"/>
</dbReference>
<dbReference type="GO" id="GO:0005634">
    <property type="term" value="C:nucleus"/>
    <property type="evidence" value="ECO:0007669"/>
    <property type="project" value="TreeGrafter"/>
</dbReference>
<dbReference type="VEuPathDB" id="TrichDB:TRFO_38519"/>
<dbReference type="GeneID" id="94824828"/>
<reference evidence="8" key="2">
    <citation type="submission" date="2016-10" db="EMBL/GenBank/DDBJ databases">
        <authorList>
            <person name="Benchimol M."/>
            <person name="Almeida L.G."/>
            <person name="Vasconcelos A.T."/>
            <person name="Perreira-Neves A."/>
            <person name="Rosa I.A."/>
            <person name="Tasca T."/>
            <person name="Bogo M.R."/>
            <person name="de Souza W."/>
        </authorList>
    </citation>
    <scope>NUCLEOTIDE SEQUENCE [LARGE SCALE GENOMIC DNA]</scope>
    <source>
        <strain evidence="8">K</strain>
    </source>
</reference>
<evidence type="ECO:0000259" key="1">
    <source>
        <dbReference type="Pfam" id="PF03184"/>
    </source>
</evidence>
<evidence type="ECO:0000313" key="7">
    <source>
        <dbReference type="EMBL" id="OHT10963.1"/>
    </source>
</evidence>
<evidence type="ECO:0000313" key="6">
    <source>
        <dbReference type="EMBL" id="OHT09709.1"/>
    </source>
</evidence>
<gene>
    <name evidence="4" type="ORF">TRFO_01485</name>
    <name evidence="5" type="ORF">TRFO_06047</name>
    <name evidence="3" type="ORF">TRFO_07171</name>
    <name evidence="7" type="ORF">TRFO_19538</name>
    <name evidence="6" type="ORF">TRFO_21337</name>
    <name evidence="2" type="ORF">TRFO_38519</name>
</gene>
<protein>
    <recommendedName>
        <fullName evidence="1">DDE-1 domain-containing protein</fullName>
    </recommendedName>
</protein>
<reference evidence="5" key="1">
    <citation type="submission" date="2016-10" db="EMBL/GenBank/DDBJ databases">
        <authorList>
            <person name="de Groot N.N."/>
        </authorList>
    </citation>
    <scope>NUCLEOTIDE SEQUENCE [LARGE SCALE GENOMIC DNA]</scope>
    <source>
        <strain evidence="5">K</strain>
    </source>
</reference>
<dbReference type="AlphaFoldDB" id="A0A1J4K1E5"/>
<evidence type="ECO:0000313" key="3">
    <source>
        <dbReference type="EMBL" id="OHT02335.1"/>
    </source>
</evidence>
<dbReference type="VEuPathDB" id="TrichDB:TRFO_07171"/>
<dbReference type="Pfam" id="PF03184">
    <property type="entry name" value="DDE_1"/>
    <property type="match status" value="1"/>
</dbReference>
<dbReference type="EMBL" id="MLAK01000597">
    <property type="protein sequence ID" value="OHT10963.1"/>
    <property type="molecule type" value="Genomic_DNA"/>
</dbReference>
<sequence length="540" mass="61771">MEEVELNWCDPNDLLNHDDTLFKIQNVIKQLIRNGHSLRYIQKFSQTANDQRFHLRSFEKLQTAIVRTALHLKWSPHPDFGCNKGDFPYLCQADENRLLSYIDSIEKSNDFTTTEDVANFAHNLHRERYEKAVNFLHRNNHSKLAERLIDKIYEPVPKNWVKYFSEKYDLNVSYGTYVDTVRIGACNRIRIMNFMNQHQVLLKSFNPALIFNADETGIENKRMLLKLVTMYNNNPHIPLNRNELHITATGAFNSIGKAFPLFITLPAVKNLPQDCSDLIHEATFSSTCNGWQTSGSFYAFAVHFCHHLSIYRLTLPNNISMSPALLILDGHSSRLNKSALLYLIQHNVQILILPSHTTHLLQPFDVIVAHSLKSKYRKIFNSYLIRIINEMPTLSRTGQLRRAMCQAFIDAWNSLPGETFRNAFKVSCLVPFDLQRLSNSTFLSDVEYAPPHNTILNQISGSHLTHPVTFAAVLGESPLMFPTLPNGVSPLIPNSYFVGDSLIIATLKSLDLSTGRLLSEPPKEHYLASFNGVLIWARQF</sequence>
<dbReference type="EMBL" id="MLAK01000871">
    <property type="protein sequence ID" value="OHT02335.1"/>
    <property type="molecule type" value="Genomic_DNA"/>
</dbReference>
<keyword evidence="8" id="KW-1185">Reference proteome</keyword>
<dbReference type="EMBL" id="MLAK01001250">
    <property type="protein sequence ID" value="OHS95356.1"/>
    <property type="molecule type" value="Genomic_DNA"/>
</dbReference>
<organism evidence="5 8">
    <name type="scientific">Tritrichomonas foetus</name>
    <dbReference type="NCBI Taxonomy" id="1144522"/>
    <lineage>
        <taxon>Eukaryota</taxon>
        <taxon>Metamonada</taxon>
        <taxon>Parabasalia</taxon>
        <taxon>Tritrichomonadida</taxon>
        <taxon>Tritrichomonadidae</taxon>
        <taxon>Tritrichomonas</taxon>
    </lineage>
</organism>
<dbReference type="PANTHER" id="PTHR19303">
    <property type="entry name" value="TRANSPOSON"/>
    <property type="match status" value="1"/>
</dbReference>